<organism evidence="1 2">
    <name type="scientific">Antrihabitans spumae</name>
    <dbReference type="NCBI Taxonomy" id="3373370"/>
    <lineage>
        <taxon>Bacteria</taxon>
        <taxon>Bacillati</taxon>
        <taxon>Actinomycetota</taxon>
        <taxon>Actinomycetes</taxon>
        <taxon>Mycobacteriales</taxon>
        <taxon>Nocardiaceae</taxon>
        <taxon>Antrihabitans</taxon>
    </lineage>
</organism>
<feature type="non-terminal residue" evidence="1">
    <location>
        <position position="1"/>
    </location>
</feature>
<evidence type="ECO:0000313" key="2">
    <source>
        <dbReference type="Proteomes" id="UP001609175"/>
    </source>
</evidence>
<dbReference type="EMBL" id="JBIMSO010000110">
    <property type="protein sequence ID" value="MFH5211409.1"/>
    <property type="molecule type" value="Genomic_DNA"/>
</dbReference>
<accession>A0ABW7JY10</accession>
<evidence type="ECO:0008006" key="3">
    <source>
        <dbReference type="Google" id="ProtNLM"/>
    </source>
</evidence>
<protein>
    <recommendedName>
        <fullName evidence="3">Apea-like HEPN domain-containing protein</fullName>
    </recommendedName>
</protein>
<gene>
    <name evidence="1" type="ORF">ACHIPZ_24870</name>
</gene>
<sequence length="315" mass="35399">MATTGRAVIPGAIVRRRSGRRMPPPWSSSRERLNNQIDDHSDLIVQGSTYSTFDEAAQAGRRWRQYLAETCARRYLAIDLGDDDASKLRPFESRYEPSPGNIFGAMGAQEGDRLIQDRIGLLVFDTDPKPSLIHFSAGVGSVSTGIDSFMDTLNATRAKPYVPWTDQQKLAFELVHSSLFDANPETRYIQLVTAIEALLPAKQEVPTAIADAMDKLIEIVDQLPDTAKSVRHRVKELLRLDKQESISRKGVQFTGVLQGEYGGTTPEKYFKELYGIRSNLVHGNQHRSSIDELNYRFSELVRFVLDLLEIARAEE</sequence>
<proteinExistence type="predicted"/>
<evidence type="ECO:0000313" key="1">
    <source>
        <dbReference type="EMBL" id="MFH5211409.1"/>
    </source>
</evidence>
<dbReference type="RefSeq" id="WP_395117863.1">
    <property type="nucleotide sequence ID" value="NZ_JBIMSO010000110.1"/>
</dbReference>
<reference evidence="1 2" key="1">
    <citation type="submission" date="2024-10" db="EMBL/GenBank/DDBJ databases">
        <authorList>
            <person name="Riesco R."/>
        </authorList>
    </citation>
    <scope>NUCLEOTIDE SEQUENCE [LARGE SCALE GENOMIC DNA]</scope>
    <source>
        <strain evidence="1 2">NCIMB 15449</strain>
    </source>
</reference>
<dbReference type="Proteomes" id="UP001609175">
    <property type="component" value="Unassembled WGS sequence"/>
</dbReference>
<comment type="caution">
    <text evidence="1">The sequence shown here is derived from an EMBL/GenBank/DDBJ whole genome shotgun (WGS) entry which is preliminary data.</text>
</comment>
<name>A0ABW7JY10_9NOCA</name>